<reference evidence="1 2" key="1">
    <citation type="journal article" date="2021" name="Commun. Biol.">
        <title>The genome of Shorea leprosula (Dipterocarpaceae) highlights the ecological relevance of drought in aseasonal tropical rainforests.</title>
        <authorList>
            <person name="Ng K.K.S."/>
            <person name="Kobayashi M.J."/>
            <person name="Fawcett J.A."/>
            <person name="Hatakeyama M."/>
            <person name="Paape T."/>
            <person name="Ng C.H."/>
            <person name="Ang C.C."/>
            <person name="Tnah L.H."/>
            <person name="Lee C.T."/>
            <person name="Nishiyama T."/>
            <person name="Sese J."/>
            <person name="O'Brien M.J."/>
            <person name="Copetti D."/>
            <person name="Mohd Noor M.I."/>
            <person name="Ong R.C."/>
            <person name="Putra M."/>
            <person name="Sireger I.Z."/>
            <person name="Indrioko S."/>
            <person name="Kosugi Y."/>
            <person name="Izuno A."/>
            <person name="Isagi Y."/>
            <person name="Lee S.L."/>
            <person name="Shimizu K.K."/>
        </authorList>
    </citation>
    <scope>NUCLEOTIDE SEQUENCE [LARGE SCALE GENOMIC DNA]</scope>
    <source>
        <strain evidence="1">214</strain>
    </source>
</reference>
<name>A0AAV5M5I8_9ROSI</name>
<keyword evidence="2" id="KW-1185">Reference proteome</keyword>
<proteinExistence type="predicted"/>
<comment type="caution">
    <text evidence="1">The sequence shown here is derived from an EMBL/GenBank/DDBJ whole genome shotgun (WGS) entry which is preliminary data.</text>
</comment>
<dbReference type="EMBL" id="BPVZ01000189">
    <property type="protein sequence ID" value="GKV45079.1"/>
    <property type="molecule type" value="Genomic_DNA"/>
</dbReference>
<evidence type="ECO:0000313" key="2">
    <source>
        <dbReference type="Proteomes" id="UP001054252"/>
    </source>
</evidence>
<gene>
    <name evidence="1" type="ORF">SLEP1_g52202</name>
</gene>
<protein>
    <submittedName>
        <fullName evidence="1">Uncharacterized protein</fullName>
    </submittedName>
</protein>
<dbReference type="AlphaFoldDB" id="A0AAV5M5I8"/>
<sequence>MLTVLLRLTTATTAAPMIIAIPNLGTIFFSTLDWTFRHQ</sequence>
<organism evidence="1 2">
    <name type="scientific">Rubroshorea leprosula</name>
    <dbReference type="NCBI Taxonomy" id="152421"/>
    <lineage>
        <taxon>Eukaryota</taxon>
        <taxon>Viridiplantae</taxon>
        <taxon>Streptophyta</taxon>
        <taxon>Embryophyta</taxon>
        <taxon>Tracheophyta</taxon>
        <taxon>Spermatophyta</taxon>
        <taxon>Magnoliopsida</taxon>
        <taxon>eudicotyledons</taxon>
        <taxon>Gunneridae</taxon>
        <taxon>Pentapetalae</taxon>
        <taxon>rosids</taxon>
        <taxon>malvids</taxon>
        <taxon>Malvales</taxon>
        <taxon>Dipterocarpaceae</taxon>
        <taxon>Rubroshorea</taxon>
    </lineage>
</organism>
<accession>A0AAV5M5I8</accession>
<evidence type="ECO:0000313" key="1">
    <source>
        <dbReference type="EMBL" id="GKV45079.1"/>
    </source>
</evidence>
<dbReference type="Proteomes" id="UP001054252">
    <property type="component" value="Unassembled WGS sequence"/>
</dbReference>